<sequence length="187" mass="21156">MRHTTSTARQCHFQAIPVDKVLLTCLYGALDQHEPYWVLQRLQHSYITCPPGLVSKIPPLSPRTAMLKPFHSNWLIMPGILQLGYHCLEFVAAGLPWPDFFRVAYHGLGYLTDLVTCPVSPPPGTSTLHSPPHGHSRDRPQTLPRHAEDTLKTCMKHARDTYGTRIRHVLDMPGIRMGHAWSIKETP</sequence>
<organism evidence="2 3">
    <name type="scientific">Homarus americanus</name>
    <name type="common">American lobster</name>
    <dbReference type="NCBI Taxonomy" id="6706"/>
    <lineage>
        <taxon>Eukaryota</taxon>
        <taxon>Metazoa</taxon>
        <taxon>Ecdysozoa</taxon>
        <taxon>Arthropoda</taxon>
        <taxon>Crustacea</taxon>
        <taxon>Multicrustacea</taxon>
        <taxon>Malacostraca</taxon>
        <taxon>Eumalacostraca</taxon>
        <taxon>Eucarida</taxon>
        <taxon>Decapoda</taxon>
        <taxon>Pleocyemata</taxon>
        <taxon>Astacidea</taxon>
        <taxon>Nephropoidea</taxon>
        <taxon>Nephropidae</taxon>
        <taxon>Homarus</taxon>
    </lineage>
</organism>
<evidence type="ECO:0000313" key="2">
    <source>
        <dbReference type="EMBL" id="KAG7156263.1"/>
    </source>
</evidence>
<feature type="compositionally biased region" description="Basic and acidic residues" evidence="1">
    <location>
        <begin position="135"/>
        <end position="145"/>
    </location>
</feature>
<name>A0A8J5MLV0_HOMAM</name>
<dbReference type="EMBL" id="JAHLQT010039184">
    <property type="protein sequence ID" value="KAG7156263.1"/>
    <property type="molecule type" value="Genomic_DNA"/>
</dbReference>
<proteinExistence type="predicted"/>
<reference evidence="2" key="1">
    <citation type="journal article" date="2021" name="Sci. Adv.">
        <title>The American lobster genome reveals insights on longevity, neural, and immune adaptations.</title>
        <authorList>
            <person name="Polinski J.M."/>
            <person name="Zimin A.V."/>
            <person name="Clark K.F."/>
            <person name="Kohn A.B."/>
            <person name="Sadowski N."/>
            <person name="Timp W."/>
            <person name="Ptitsyn A."/>
            <person name="Khanna P."/>
            <person name="Romanova D.Y."/>
            <person name="Williams P."/>
            <person name="Greenwood S.J."/>
            <person name="Moroz L.L."/>
            <person name="Walt D.R."/>
            <person name="Bodnar A.G."/>
        </authorList>
    </citation>
    <scope>NUCLEOTIDE SEQUENCE</scope>
    <source>
        <strain evidence="2">GMGI-L3</strain>
    </source>
</reference>
<keyword evidence="3" id="KW-1185">Reference proteome</keyword>
<dbReference type="Proteomes" id="UP000747542">
    <property type="component" value="Unassembled WGS sequence"/>
</dbReference>
<protein>
    <submittedName>
        <fullName evidence="2">Uncharacterized protein</fullName>
    </submittedName>
</protein>
<feature type="region of interest" description="Disordered" evidence="1">
    <location>
        <begin position="122"/>
        <end position="145"/>
    </location>
</feature>
<comment type="caution">
    <text evidence="2">The sequence shown here is derived from an EMBL/GenBank/DDBJ whole genome shotgun (WGS) entry which is preliminary data.</text>
</comment>
<accession>A0A8J5MLV0</accession>
<gene>
    <name evidence="2" type="ORF">Hamer_G005983</name>
</gene>
<dbReference type="AlphaFoldDB" id="A0A8J5MLV0"/>
<evidence type="ECO:0000313" key="3">
    <source>
        <dbReference type="Proteomes" id="UP000747542"/>
    </source>
</evidence>
<evidence type="ECO:0000256" key="1">
    <source>
        <dbReference type="SAM" id="MobiDB-lite"/>
    </source>
</evidence>